<proteinExistence type="inferred from homology"/>
<comment type="subcellular location">
    <subcellularLocation>
        <location evidence="1 8">Cell membrane</location>
        <topology evidence="1 8">Multi-pass membrane protein</topology>
    </subcellularLocation>
</comment>
<feature type="transmembrane region" description="Helical" evidence="8">
    <location>
        <begin position="64"/>
        <end position="83"/>
    </location>
</feature>
<dbReference type="GO" id="GO:0022857">
    <property type="term" value="F:transmembrane transporter activity"/>
    <property type="evidence" value="ECO:0007669"/>
    <property type="project" value="InterPro"/>
</dbReference>
<name>A0A160IJD9_9BACL</name>
<keyword evidence="3" id="KW-1003">Cell membrane</keyword>
<dbReference type="InterPro" id="IPR000515">
    <property type="entry name" value="MetI-like"/>
</dbReference>
<dbReference type="InterPro" id="IPR043429">
    <property type="entry name" value="ArtM/GltK/GlnP/TcyL/YhdX-like"/>
</dbReference>
<evidence type="ECO:0000256" key="8">
    <source>
        <dbReference type="RuleBase" id="RU363032"/>
    </source>
</evidence>
<keyword evidence="10" id="KW-1185">Reference proteome</keyword>
<keyword evidence="6 8" id="KW-1133">Transmembrane helix</keyword>
<dbReference type="PROSITE" id="PS50928">
    <property type="entry name" value="ABC_TM1"/>
    <property type="match status" value="1"/>
</dbReference>
<organism evidence="9 10">
    <name type="scientific">Fictibacillus phosphorivorans</name>
    <dbReference type="NCBI Taxonomy" id="1221500"/>
    <lineage>
        <taxon>Bacteria</taxon>
        <taxon>Bacillati</taxon>
        <taxon>Bacillota</taxon>
        <taxon>Bacilli</taxon>
        <taxon>Bacillales</taxon>
        <taxon>Fictibacillaceae</taxon>
        <taxon>Fictibacillus</taxon>
    </lineage>
</organism>
<dbReference type="NCBIfam" id="TIGR01726">
    <property type="entry name" value="HEQRo_perm_3TM"/>
    <property type="match status" value="1"/>
</dbReference>
<dbReference type="Gene3D" id="1.10.3720.10">
    <property type="entry name" value="MetI-like"/>
    <property type="match status" value="1"/>
</dbReference>
<dbReference type="KEGG" id="fpn:ABE65_003450"/>
<dbReference type="RefSeq" id="WP_066391338.1">
    <property type="nucleotide sequence ID" value="NZ_CP015378.1"/>
</dbReference>
<dbReference type="InterPro" id="IPR010065">
    <property type="entry name" value="AA_ABC_transptr_permease_3TM"/>
</dbReference>
<dbReference type="PANTHER" id="PTHR30614:SF0">
    <property type="entry name" value="L-CYSTINE TRANSPORT SYSTEM PERMEASE PROTEIN TCYL"/>
    <property type="match status" value="1"/>
</dbReference>
<evidence type="ECO:0000256" key="1">
    <source>
        <dbReference type="ARBA" id="ARBA00004651"/>
    </source>
</evidence>
<evidence type="ECO:0000256" key="5">
    <source>
        <dbReference type="ARBA" id="ARBA00022970"/>
    </source>
</evidence>
<dbReference type="Pfam" id="PF00528">
    <property type="entry name" value="BPD_transp_1"/>
    <property type="match status" value="1"/>
</dbReference>
<feature type="transmembrane region" description="Helical" evidence="8">
    <location>
        <begin position="182"/>
        <end position="202"/>
    </location>
</feature>
<evidence type="ECO:0000256" key="3">
    <source>
        <dbReference type="ARBA" id="ARBA00022475"/>
    </source>
</evidence>
<dbReference type="PANTHER" id="PTHR30614">
    <property type="entry name" value="MEMBRANE COMPONENT OF AMINO ACID ABC TRANSPORTER"/>
    <property type="match status" value="1"/>
</dbReference>
<evidence type="ECO:0000256" key="2">
    <source>
        <dbReference type="ARBA" id="ARBA00022448"/>
    </source>
</evidence>
<dbReference type="EMBL" id="CP015378">
    <property type="protein sequence ID" value="ANC75921.1"/>
    <property type="molecule type" value="Genomic_DNA"/>
</dbReference>
<evidence type="ECO:0000256" key="7">
    <source>
        <dbReference type="ARBA" id="ARBA00023136"/>
    </source>
</evidence>
<gene>
    <name evidence="9" type="ORF">ABE65_003450</name>
</gene>
<dbReference type="CDD" id="cd06261">
    <property type="entry name" value="TM_PBP2"/>
    <property type="match status" value="1"/>
</dbReference>
<comment type="similarity">
    <text evidence="8">Belongs to the binding-protein-dependent transport system permease family.</text>
</comment>
<dbReference type="GO" id="GO:0043190">
    <property type="term" value="C:ATP-binding cassette (ABC) transporter complex"/>
    <property type="evidence" value="ECO:0007669"/>
    <property type="project" value="InterPro"/>
</dbReference>
<dbReference type="SUPFAM" id="SSF161098">
    <property type="entry name" value="MetI-like"/>
    <property type="match status" value="1"/>
</dbReference>
<dbReference type="Proteomes" id="UP000076623">
    <property type="component" value="Chromosome"/>
</dbReference>
<keyword evidence="4 8" id="KW-0812">Transmembrane</keyword>
<keyword evidence="2 8" id="KW-0813">Transport</keyword>
<keyword evidence="7 8" id="KW-0472">Membrane</keyword>
<dbReference type="AlphaFoldDB" id="A0A160IJD9"/>
<dbReference type="InterPro" id="IPR035906">
    <property type="entry name" value="MetI-like_sf"/>
</dbReference>
<evidence type="ECO:0000256" key="4">
    <source>
        <dbReference type="ARBA" id="ARBA00022692"/>
    </source>
</evidence>
<dbReference type="STRING" id="1221500.ABE65_003450"/>
<protein>
    <submittedName>
        <fullName evidence="9">Amino acid ABC transporter permease</fullName>
    </submittedName>
</protein>
<feature type="transmembrane region" description="Helical" evidence="8">
    <location>
        <begin position="20"/>
        <end position="43"/>
    </location>
</feature>
<evidence type="ECO:0000313" key="9">
    <source>
        <dbReference type="EMBL" id="ANC75921.1"/>
    </source>
</evidence>
<keyword evidence="5" id="KW-0029">Amino-acid transport</keyword>
<reference evidence="9 10" key="1">
    <citation type="submission" date="2016-04" db="EMBL/GenBank/DDBJ databases">
        <title>Complete genome sequence of Fictibacillus phosphorivorans G25-29, a strain toxic to nematodes.</title>
        <authorList>
            <person name="Zheng Z."/>
        </authorList>
    </citation>
    <scope>NUCLEOTIDE SEQUENCE [LARGE SCALE GENOMIC DNA]</scope>
    <source>
        <strain evidence="9 10">G25-29</strain>
    </source>
</reference>
<dbReference type="GO" id="GO:0006865">
    <property type="term" value="P:amino acid transport"/>
    <property type="evidence" value="ECO:0007669"/>
    <property type="project" value="UniProtKB-KW"/>
</dbReference>
<sequence length="217" mass="23971">MNNLSEILINSLPYLLEGAVFTIVISLVSIFGALIFGLVVALCRMSSNKFLSGIAKGYISFFRGTPLLIQLLILYNGFTFIYVPEGWQAALAGLILHFSAYIAESYRGAIQSIEKGQWEAAFSLGMNRYLTYKEVILPQAWRISIPSVWNSLIDIVKASSLASVITVPELTLAADQISASQLIVLPVLLEAAVIYWILTSLLDGLRVLLEKRIRISQ</sequence>
<evidence type="ECO:0000256" key="6">
    <source>
        <dbReference type="ARBA" id="ARBA00022989"/>
    </source>
</evidence>
<evidence type="ECO:0000313" key="10">
    <source>
        <dbReference type="Proteomes" id="UP000076623"/>
    </source>
</evidence>
<accession>A0A160IJD9</accession>